<name>A0A0C3R9T8_9PORP</name>
<evidence type="ECO:0008006" key="5">
    <source>
        <dbReference type="Google" id="ProtNLM"/>
    </source>
</evidence>
<reference evidence="3 4" key="1">
    <citation type="submission" date="2014-07" db="EMBL/GenBank/DDBJ databases">
        <title>Porphyromonadaceae bacterium OUH 308042 = ATCC BAA-2681 = DSM 28342 draft genome.</title>
        <authorList>
            <person name="Sydenham T.V."/>
            <person name="Hasman H."/>
            <person name="Justensen U.S."/>
        </authorList>
    </citation>
    <scope>NUCLEOTIDE SEQUENCE [LARGE SCALE GENOMIC DNA]</scope>
    <source>
        <strain evidence="3 4">OUH 308042</strain>
    </source>
</reference>
<dbReference type="Pfam" id="PF18175">
    <property type="entry name" value="HU-CCDC81_bac_2"/>
    <property type="match status" value="1"/>
</dbReference>
<dbReference type="InterPro" id="IPR041268">
    <property type="entry name" value="HU-CCDC81_bac_2"/>
</dbReference>
<dbReference type="EMBL" id="JPIU01000014">
    <property type="protein sequence ID" value="KIO47500.1"/>
    <property type="molecule type" value="Genomic_DNA"/>
</dbReference>
<comment type="caution">
    <text evidence="3">The sequence shown here is derived from an EMBL/GenBank/DDBJ whole genome shotgun (WGS) entry which is preliminary data.</text>
</comment>
<accession>A0A0C3R9T8</accession>
<gene>
    <name evidence="3" type="ORF">BA92_00340</name>
</gene>
<dbReference type="Proteomes" id="UP000031980">
    <property type="component" value="Unassembled WGS sequence"/>
</dbReference>
<feature type="domain" description="CCDC81-like prokaryotic HU" evidence="1">
    <location>
        <begin position="1"/>
        <end position="59"/>
    </location>
</feature>
<dbReference type="RefSeq" id="WP_041504686.1">
    <property type="nucleotide sequence ID" value="NZ_JPIU01000014.1"/>
</dbReference>
<proteinExistence type="predicted"/>
<dbReference type="InterPro" id="IPR040495">
    <property type="entry name" value="HU-CCDC81_bac_1"/>
</dbReference>
<evidence type="ECO:0000259" key="2">
    <source>
        <dbReference type="Pfam" id="PF18175"/>
    </source>
</evidence>
<sequence>MYKCIEHIEDLLYLHDCVIVPGFGGFIGNYTEATIHPKTGILTPPSKKVVFNKHLKQNDGLLIHWIARKEKIDYEKAERRLSLFCEELKVRLNQNQKIIFGSIGTFYMDRRFNIVFEPGKQNFLADTIGMHDIEVFPSGKKSIPAEYINTDSGNIVTRLFKYGLSAAMITGIIIISQQDIFKADHRAETSNLQPTTIQTQTKSVHVPVIISPDCDFVEFDPLSTL</sequence>
<evidence type="ECO:0000313" key="3">
    <source>
        <dbReference type="EMBL" id="KIO47500.1"/>
    </source>
</evidence>
<protein>
    <recommendedName>
        <fullName evidence="5">CCDC81-like prokaryotic HU domain-containing protein</fullName>
    </recommendedName>
</protein>
<dbReference type="Pfam" id="PF18174">
    <property type="entry name" value="HU-CCDC81_bac_1"/>
    <property type="match status" value="1"/>
</dbReference>
<feature type="domain" description="CCDC81-like prokaryotic HU" evidence="2">
    <location>
        <begin position="60"/>
        <end position="126"/>
    </location>
</feature>
<keyword evidence="4" id="KW-1185">Reference proteome</keyword>
<dbReference type="AlphaFoldDB" id="A0A0C3R9T8"/>
<evidence type="ECO:0000313" key="4">
    <source>
        <dbReference type="Proteomes" id="UP000031980"/>
    </source>
</evidence>
<organism evidence="3 4">
    <name type="scientific">Sanguibacteroides justesenii</name>
    <dbReference type="NCBI Taxonomy" id="1547597"/>
    <lineage>
        <taxon>Bacteria</taxon>
        <taxon>Pseudomonadati</taxon>
        <taxon>Bacteroidota</taxon>
        <taxon>Bacteroidia</taxon>
        <taxon>Bacteroidales</taxon>
        <taxon>Porphyromonadaceae</taxon>
        <taxon>Sanguibacteroides</taxon>
    </lineage>
</organism>
<evidence type="ECO:0000259" key="1">
    <source>
        <dbReference type="Pfam" id="PF18174"/>
    </source>
</evidence>